<protein>
    <submittedName>
        <fullName evidence="1">Uncharacterized protein</fullName>
    </submittedName>
</protein>
<accession>A0A974CRW8</accession>
<evidence type="ECO:0000313" key="1">
    <source>
        <dbReference type="EMBL" id="OCT78475.1"/>
    </source>
</evidence>
<organism evidence="1 2">
    <name type="scientific">Xenopus laevis</name>
    <name type="common">African clawed frog</name>
    <dbReference type="NCBI Taxonomy" id="8355"/>
    <lineage>
        <taxon>Eukaryota</taxon>
        <taxon>Metazoa</taxon>
        <taxon>Chordata</taxon>
        <taxon>Craniata</taxon>
        <taxon>Vertebrata</taxon>
        <taxon>Euteleostomi</taxon>
        <taxon>Amphibia</taxon>
        <taxon>Batrachia</taxon>
        <taxon>Anura</taxon>
        <taxon>Pipoidea</taxon>
        <taxon>Pipidae</taxon>
        <taxon>Xenopodinae</taxon>
        <taxon>Xenopus</taxon>
        <taxon>Xenopus</taxon>
    </lineage>
</organism>
<gene>
    <name evidence="1" type="ORF">XELAEV_18029572mg</name>
</gene>
<proteinExistence type="predicted"/>
<name>A0A974CRW8_XENLA</name>
<dbReference type="AlphaFoldDB" id="A0A974CRW8"/>
<reference evidence="2" key="1">
    <citation type="journal article" date="2016" name="Nature">
        <title>Genome evolution in the allotetraploid frog Xenopus laevis.</title>
        <authorList>
            <person name="Session A.M."/>
            <person name="Uno Y."/>
            <person name="Kwon T."/>
            <person name="Chapman J.A."/>
            <person name="Toyoda A."/>
            <person name="Takahashi S."/>
            <person name="Fukui A."/>
            <person name="Hikosaka A."/>
            <person name="Suzuki A."/>
            <person name="Kondo M."/>
            <person name="van Heeringen S.J."/>
            <person name="Quigley I."/>
            <person name="Heinz S."/>
            <person name="Ogino H."/>
            <person name="Ochi H."/>
            <person name="Hellsten U."/>
            <person name="Lyons J.B."/>
            <person name="Simakov O."/>
            <person name="Putnam N."/>
            <person name="Stites J."/>
            <person name="Kuroki Y."/>
            <person name="Tanaka T."/>
            <person name="Michiue T."/>
            <person name="Watanabe M."/>
            <person name="Bogdanovic O."/>
            <person name="Lister R."/>
            <person name="Georgiou G."/>
            <person name="Paranjpe S.S."/>
            <person name="van Kruijsbergen I."/>
            <person name="Shu S."/>
            <person name="Carlson J."/>
            <person name="Kinoshita T."/>
            <person name="Ohta Y."/>
            <person name="Mawaribuchi S."/>
            <person name="Jenkins J."/>
            <person name="Grimwood J."/>
            <person name="Schmutz J."/>
            <person name="Mitros T."/>
            <person name="Mozaffari S.V."/>
            <person name="Suzuki Y."/>
            <person name="Haramoto Y."/>
            <person name="Yamamoto T.S."/>
            <person name="Takagi C."/>
            <person name="Heald R."/>
            <person name="Miller K."/>
            <person name="Haudenschild C."/>
            <person name="Kitzman J."/>
            <person name="Nakayama T."/>
            <person name="Izutsu Y."/>
            <person name="Robert J."/>
            <person name="Fortriede J."/>
            <person name="Burns K."/>
            <person name="Lotay V."/>
            <person name="Karimi K."/>
            <person name="Yasuoka Y."/>
            <person name="Dichmann D.S."/>
            <person name="Flajnik M.F."/>
            <person name="Houston D.W."/>
            <person name="Shendure J."/>
            <person name="DuPasquier L."/>
            <person name="Vize P.D."/>
            <person name="Zorn A.M."/>
            <person name="Ito M."/>
            <person name="Marcotte E.M."/>
            <person name="Wallingford J.B."/>
            <person name="Ito Y."/>
            <person name="Asashima M."/>
            <person name="Ueno N."/>
            <person name="Matsuda Y."/>
            <person name="Veenstra G.J."/>
            <person name="Fujiyama A."/>
            <person name="Harland R.M."/>
            <person name="Taira M."/>
            <person name="Rokhsar D.S."/>
        </authorList>
    </citation>
    <scope>NUCLEOTIDE SEQUENCE [LARGE SCALE GENOMIC DNA]</scope>
    <source>
        <strain evidence="2">J</strain>
    </source>
</reference>
<dbReference type="EMBL" id="CM004475">
    <property type="protein sequence ID" value="OCT78475.1"/>
    <property type="molecule type" value="Genomic_DNA"/>
</dbReference>
<dbReference type="Proteomes" id="UP000694892">
    <property type="component" value="Chromosome 5S"/>
</dbReference>
<sequence length="120" mass="13120">MLSATVVPPVVPPLYPKYGVIHRNSFKPLAFLSFHPSDCKCWGLQAAWGPMEWKGMKHSLSGLNVPMFMLPYSLLFLILSPQSLTVPYSPPPPPPLIQCGTLIVGANPIAFKGSGRNFTL</sequence>
<evidence type="ECO:0000313" key="2">
    <source>
        <dbReference type="Proteomes" id="UP000694892"/>
    </source>
</evidence>